<comment type="subunit">
    <text evidence="3 11">The type I restriction/modification system is composed of three polypeptides R, M and S.</text>
</comment>
<dbReference type="Gene3D" id="3.90.1570.50">
    <property type="match status" value="1"/>
</dbReference>
<dbReference type="Pfam" id="PF18766">
    <property type="entry name" value="SWI2_SNF2"/>
    <property type="match status" value="1"/>
</dbReference>
<keyword evidence="12" id="KW-0175">Coiled coil</keyword>
<dbReference type="EMBL" id="FMXR01000008">
    <property type="protein sequence ID" value="SDB16480.1"/>
    <property type="molecule type" value="Genomic_DNA"/>
</dbReference>
<evidence type="ECO:0000256" key="7">
    <source>
        <dbReference type="ARBA" id="ARBA00022759"/>
    </source>
</evidence>
<keyword evidence="6 11" id="KW-0680">Restriction system</keyword>
<evidence type="ECO:0000256" key="3">
    <source>
        <dbReference type="ARBA" id="ARBA00011296"/>
    </source>
</evidence>
<accession>A0A1G6B750</accession>
<evidence type="ECO:0000256" key="10">
    <source>
        <dbReference type="ARBA" id="ARBA00023125"/>
    </source>
</evidence>
<evidence type="ECO:0000256" key="9">
    <source>
        <dbReference type="ARBA" id="ARBA00022840"/>
    </source>
</evidence>
<keyword evidence="10 11" id="KW-0238">DNA-binding</keyword>
<dbReference type="SMART" id="SM00487">
    <property type="entry name" value="DEXDc"/>
    <property type="match status" value="1"/>
</dbReference>
<evidence type="ECO:0000313" key="15">
    <source>
        <dbReference type="Proteomes" id="UP000199228"/>
    </source>
</evidence>
<dbReference type="RefSeq" id="WP_242870540.1">
    <property type="nucleotide sequence ID" value="NZ_FMXR01000008.1"/>
</dbReference>
<dbReference type="PROSITE" id="PS51192">
    <property type="entry name" value="HELICASE_ATP_BIND_1"/>
    <property type="match status" value="1"/>
</dbReference>
<dbReference type="InterPro" id="IPR004473">
    <property type="entry name" value="Restrct_endonuc_typeI_HsdR"/>
</dbReference>
<sequence length="1051" mass="122322">MGINMSYDYSENILVQESSGHLLEDELGWRVELAYNQEVLGENGTFGRKSYKDILLVRYFQKALKTLNPWITDAQIIEAQNTFEKHLSSSSLMQINEEKYQYIRDGIPVKVKKPNGQIEEKRAMVIDFEHPFDAERNDFLAIKELKIHGDLYRRRTDIVGFVNGIPLLFVELKKNSVDVQNAYTDNYTDYLDTIPHLFYYNAFLMLSNGVEAKVGTLGSKYEFFHEWKRLNESDEGNVALETMLRGICKKDNFLDLLENFILYDHSGGNTIKILARNHQYLGVNEAVKAYEARKLNDGKLGVFWHTQGSGKSYSMLFLSQKIRRKFEGSPTIVVLTDREELNTQISDTFENCGLLGKTKASQYTATSGDDLVEKLKGNPSFIFTLIQKFNKKPTEPIYPEHDIIIMSDEAHRSQYGIFADNMVGLLPTASRIGFTGTPLLSSDNITERTFGGYISIYDFKRAVEDKATVPLYYENRGEKILDIHNPEITDEILDAIEAADLDEEQQEKLEHEFEKEIHLLTAEPRLRSVAKDFVKHYSDLWTSGKAMFVCLNKVTCVRMFNFVQEYWKIEIDRLEEEKKTASQQEVLELERKIKWMKETEMAVVISQEQNEIQTFKKWDLDIRVHRAKMEKRELDKEFKDSENPLRVVFVCAMWLTGFDVKCLSCLYLDKPLKAHTLMQTIARANRVNEGKSNGLIIDYIGIVKALRKALADYTANTGGRNTDPTVDKAELIARVLEVISSAEEFLEEKDFELNDLIYAKDFTKLGMLQTAANAVSDSKESAKRLMTYATELTRMMKYLDRDDISPADRERKDAIIAIFDELKKKKKHVDTVDLMVQINGILGDYITIETTVDTDEKSKRFDISKIDFDLLRREFSKVKQKNLMLKDLDELIQIRIDGMLKENPTRVDYYERYQKIIEEYNQEQDRATIEKTFMDLMDLANSMNEEEQRYVREGFSSDEELSLYDLLFNENLSKEDIKSIKKVAVDLLEKIKNRISQLDHWTDKQETKAEIDNLIRDTLWEELPESYDEIRISEYRQKIYEYVYMRYKEVA</sequence>
<evidence type="ECO:0000256" key="11">
    <source>
        <dbReference type="RuleBase" id="RU364115"/>
    </source>
</evidence>
<keyword evidence="4" id="KW-0540">Nuclease</keyword>
<evidence type="ECO:0000256" key="12">
    <source>
        <dbReference type="SAM" id="Coils"/>
    </source>
</evidence>
<feature type="domain" description="Helicase ATP-binding" evidence="13">
    <location>
        <begin position="292"/>
        <end position="456"/>
    </location>
</feature>
<reference evidence="14 15" key="1">
    <citation type="submission" date="2016-10" db="EMBL/GenBank/DDBJ databases">
        <authorList>
            <person name="de Groot N.N."/>
        </authorList>
    </citation>
    <scope>NUCLEOTIDE SEQUENCE [LARGE SCALE GENOMIC DNA]</scope>
    <source>
        <strain evidence="14 15">DSM 3217</strain>
    </source>
</reference>
<dbReference type="PANTHER" id="PTHR30195:SF15">
    <property type="entry name" value="TYPE I RESTRICTION ENZYME HINDI ENDONUCLEASE SUBUNIT"/>
    <property type="match status" value="1"/>
</dbReference>
<dbReference type="CDD" id="cd22332">
    <property type="entry name" value="HsdR_N"/>
    <property type="match status" value="1"/>
</dbReference>
<keyword evidence="15" id="KW-1185">Reference proteome</keyword>
<evidence type="ECO:0000313" key="14">
    <source>
        <dbReference type="EMBL" id="SDB16480.1"/>
    </source>
</evidence>
<comment type="function">
    <text evidence="11">Subunit R is required for both nuclease and ATPase activities, but not for modification.</text>
</comment>
<dbReference type="InterPro" id="IPR051268">
    <property type="entry name" value="Type-I_R_enzyme_R_subunit"/>
</dbReference>
<evidence type="ECO:0000256" key="4">
    <source>
        <dbReference type="ARBA" id="ARBA00022722"/>
    </source>
</evidence>
<organism evidence="14 15">
    <name type="scientific">Eubacterium oxidoreducens</name>
    <dbReference type="NCBI Taxonomy" id="1732"/>
    <lineage>
        <taxon>Bacteria</taxon>
        <taxon>Bacillati</taxon>
        <taxon>Bacillota</taxon>
        <taxon>Clostridia</taxon>
        <taxon>Eubacteriales</taxon>
        <taxon>Eubacteriaceae</taxon>
        <taxon>Eubacterium</taxon>
    </lineage>
</organism>
<dbReference type="Gene3D" id="3.40.50.300">
    <property type="entry name" value="P-loop containing nucleotide triphosphate hydrolases"/>
    <property type="match status" value="2"/>
</dbReference>
<dbReference type="GO" id="GO:0003677">
    <property type="term" value="F:DNA binding"/>
    <property type="evidence" value="ECO:0007669"/>
    <property type="project" value="UniProtKB-KW"/>
</dbReference>
<dbReference type="NCBIfam" id="TIGR00348">
    <property type="entry name" value="hsdR"/>
    <property type="match status" value="1"/>
</dbReference>
<gene>
    <name evidence="14" type="ORF">SAMN02910417_01258</name>
</gene>
<dbReference type="GO" id="GO:0009307">
    <property type="term" value="P:DNA restriction-modification system"/>
    <property type="evidence" value="ECO:0007669"/>
    <property type="project" value="UniProtKB-KW"/>
</dbReference>
<dbReference type="Pfam" id="PF04313">
    <property type="entry name" value="HSDR_N"/>
    <property type="match status" value="1"/>
</dbReference>
<dbReference type="SUPFAM" id="SSF52540">
    <property type="entry name" value="P-loop containing nucleoside triphosphate hydrolases"/>
    <property type="match status" value="1"/>
</dbReference>
<proteinExistence type="inferred from homology"/>
<comment type="similarity">
    <text evidence="2 11">Belongs to the HsdR family.</text>
</comment>
<dbReference type="GO" id="GO:0005524">
    <property type="term" value="F:ATP binding"/>
    <property type="evidence" value="ECO:0007669"/>
    <property type="project" value="UniProtKB-KW"/>
</dbReference>
<evidence type="ECO:0000256" key="2">
    <source>
        <dbReference type="ARBA" id="ARBA00008598"/>
    </source>
</evidence>
<dbReference type="InterPro" id="IPR040980">
    <property type="entry name" value="SWI2_SNF2"/>
</dbReference>
<dbReference type="Proteomes" id="UP000199228">
    <property type="component" value="Unassembled WGS sequence"/>
</dbReference>
<dbReference type="InterPro" id="IPR027417">
    <property type="entry name" value="P-loop_NTPase"/>
</dbReference>
<dbReference type="GO" id="GO:0009035">
    <property type="term" value="F:type I site-specific deoxyribonuclease activity"/>
    <property type="evidence" value="ECO:0007669"/>
    <property type="project" value="UniProtKB-EC"/>
</dbReference>
<keyword evidence="8 11" id="KW-0378">Hydrolase</keyword>
<name>A0A1G6B750_EUBOX</name>
<protein>
    <recommendedName>
        <fullName evidence="11">Type I restriction enzyme endonuclease subunit</fullName>
        <shortName evidence="11">R protein</shortName>
        <ecNumber evidence="11">3.1.21.3</ecNumber>
    </recommendedName>
    <alternativeName>
        <fullName evidence="11">Type-1 restriction enzyme R protein</fullName>
    </alternativeName>
</protein>
<evidence type="ECO:0000256" key="6">
    <source>
        <dbReference type="ARBA" id="ARBA00022747"/>
    </source>
</evidence>
<dbReference type="AlphaFoldDB" id="A0A1G6B750"/>
<evidence type="ECO:0000259" key="13">
    <source>
        <dbReference type="PROSITE" id="PS51192"/>
    </source>
</evidence>
<keyword evidence="5 11" id="KW-0547">Nucleotide-binding</keyword>
<evidence type="ECO:0000256" key="1">
    <source>
        <dbReference type="ARBA" id="ARBA00000851"/>
    </source>
</evidence>
<keyword evidence="7" id="KW-0255">Endonuclease</keyword>
<comment type="catalytic activity">
    <reaction evidence="1 11">
        <text>Endonucleolytic cleavage of DNA to give random double-stranded fragments with terminal 5'-phosphates, ATP is simultaneously hydrolyzed.</text>
        <dbReference type="EC" id="3.1.21.3"/>
    </reaction>
</comment>
<feature type="coiled-coil region" evidence="12">
    <location>
        <begin position="564"/>
        <end position="591"/>
    </location>
</feature>
<evidence type="ECO:0000256" key="8">
    <source>
        <dbReference type="ARBA" id="ARBA00022801"/>
    </source>
</evidence>
<dbReference type="InterPro" id="IPR055180">
    <property type="entry name" value="HsdR_RecA-like_helicase_dom_2"/>
</dbReference>
<keyword evidence="9 11" id="KW-0067">ATP-binding</keyword>
<evidence type="ECO:0000256" key="5">
    <source>
        <dbReference type="ARBA" id="ARBA00022741"/>
    </source>
</evidence>
<dbReference type="Pfam" id="PF22679">
    <property type="entry name" value="T1R_D3-like"/>
    <property type="match status" value="1"/>
</dbReference>
<dbReference type="EC" id="3.1.21.3" evidence="11"/>
<dbReference type="PANTHER" id="PTHR30195">
    <property type="entry name" value="TYPE I SITE-SPECIFIC DEOXYRIBONUCLEASE PROTEIN SUBUNIT M AND R"/>
    <property type="match status" value="1"/>
</dbReference>
<dbReference type="CDD" id="cd18800">
    <property type="entry name" value="SF2_C_EcoR124I-like"/>
    <property type="match status" value="1"/>
</dbReference>
<dbReference type="InterPro" id="IPR007409">
    <property type="entry name" value="Restrct_endonuc_type1_HsdR_N"/>
</dbReference>
<dbReference type="InterPro" id="IPR014001">
    <property type="entry name" value="Helicase_ATP-bd"/>
</dbReference>
<dbReference type="STRING" id="1732.SAMN02910417_01258"/>